<evidence type="ECO:0000313" key="2">
    <source>
        <dbReference type="Proteomes" id="UP000004605"/>
    </source>
</evidence>
<dbReference type="RefSeq" id="WP_006712145.1">
    <property type="nucleotide sequence ID" value="NZ_AFWF01000135.1"/>
</dbReference>
<gene>
    <name evidence="1" type="ORF">VII00023_15471</name>
</gene>
<reference evidence="1 2" key="1">
    <citation type="journal article" date="2012" name="Int. J. Syst. Evol. Microbiol.">
        <title>Vibrio caribbeanicus sp. nov., isolated from the marine sponge Scleritoderma cyanea.</title>
        <authorList>
            <person name="Hoffmann M."/>
            <person name="Monday S.R."/>
            <person name="Allard M.W."/>
            <person name="Strain E.A."/>
            <person name="Whittaker P."/>
            <person name="Naum M."/>
            <person name="McCarthy P.J."/>
            <person name="Lopez J.V."/>
            <person name="Fischer M."/>
            <person name="Brown E.W."/>
        </authorList>
    </citation>
    <scope>NUCLEOTIDE SEQUENCE [LARGE SCALE GENOMIC DNA]</scope>
    <source>
        <strain evidence="1 2">ATCC 700023</strain>
    </source>
</reference>
<protein>
    <submittedName>
        <fullName evidence="1">Uncharacterized protein</fullName>
    </submittedName>
</protein>
<accession>F9S232</accession>
<proteinExistence type="predicted"/>
<evidence type="ECO:0000313" key="1">
    <source>
        <dbReference type="EMBL" id="EGU40191.1"/>
    </source>
</evidence>
<name>F9S232_9VIBR</name>
<comment type="caution">
    <text evidence="1">The sequence shown here is derived from an EMBL/GenBank/DDBJ whole genome shotgun (WGS) entry which is preliminary data.</text>
</comment>
<organism evidence="1 2">
    <name type="scientific">Vibrio ichthyoenteri ATCC 700023</name>
    <dbReference type="NCBI Taxonomy" id="870968"/>
    <lineage>
        <taxon>Bacteria</taxon>
        <taxon>Pseudomonadati</taxon>
        <taxon>Pseudomonadota</taxon>
        <taxon>Gammaproteobacteria</taxon>
        <taxon>Vibrionales</taxon>
        <taxon>Vibrionaceae</taxon>
        <taxon>Vibrio</taxon>
    </lineage>
</organism>
<dbReference type="GeneID" id="96875186"/>
<keyword evidence="2" id="KW-1185">Reference proteome</keyword>
<dbReference type="AlphaFoldDB" id="F9S232"/>
<dbReference type="EMBL" id="AFWF01000135">
    <property type="protein sequence ID" value="EGU40191.1"/>
    <property type="molecule type" value="Genomic_DNA"/>
</dbReference>
<dbReference type="Proteomes" id="UP000004605">
    <property type="component" value="Unassembled WGS sequence"/>
</dbReference>
<sequence length="61" mass="7516">MLQFIKKWHQAFKEDKELRVAKEYQNTINPTVQADSYDFWGKWSDGANDYYEEQKRKGEYY</sequence>
<dbReference type="OrthoDB" id="9972599at2"/>